<evidence type="ECO:0000256" key="8">
    <source>
        <dbReference type="ARBA" id="ARBA00023180"/>
    </source>
</evidence>
<evidence type="ECO:0000256" key="1">
    <source>
        <dbReference type="ARBA" id="ARBA00001961"/>
    </source>
</evidence>
<proteinExistence type="predicted"/>
<comment type="caution">
    <text evidence="10">The sequence shown here is derived from an EMBL/GenBank/DDBJ whole genome shotgun (WGS) entry which is preliminary data.</text>
</comment>
<reference evidence="10 11" key="1">
    <citation type="journal article" date="2015" name="J. Microbiol.">
        <title>Sphingosinicella ginsenosidimutans sp. nov., with ginsenoside converting activity.</title>
        <authorList>
            <person name="Kim J.K."/>
            <person name="Kang M.S."/>
            <person name="Park S.C."/>
            <person name="Kim K.M."/>
            <person name="Choi K."/>
            <person name="Yoon M.H."/>
            <person name="Im W.T."/>
        </authorList>
    </citation>
    <scope>NUCLEOTIDE SEQUENCE [LARGE SCALE GENOMIC DNA]</scope>
    <source>
        <strain evidence="10 11">BS-11</strain>
    </source>
</reference>
<dbReference type="Proteomes" id="UP000321249">
    <property type="component" value="Unassembled WGS sequence"/>
</dbReference>
<dbReference type="PROSITE" id="PS51471">
    <property type="entry name" value="FE2OG_OXY"/>
    <property type="match status" value="1"/>
</dbReference>
<name>A0A5C6TU61_9SPHN</name>
<protein>
    <submittedName>
        <fullName evidence="10">Proline hydroxylase</fullName>
    </submittedName>
</protein>
<dbReference type="EMBL" id="VOQQ01000001">
    <property type="protein sequence ID" value="TXC63922.1"/>
    <property type="molecule type" value="Genomic_DNA"/>
</dbReference>
<gene>
    <name evidence="10" type="ORF">FRZ32_09785</name>
</gene>
<dbReference type="InterPro" id="IPR045054">
    <property type="entry name" value="P4HA-like"/>
</dbReference>
<keyword evidence="11" id="KW-1185">Reference proteome</keyword>
<feature type="domain" description="Fe2OG dioxygenase" evidence="9">
    <location>
        <begin position="215"/>
        <end position="314"/>
    </location>
</feature>
<dbReference type="Gene3D" id="2.60.120.620">
    <property type="entry name" value="q2cbj1_9rhob like domain"/>
    <property type="match status" value="1"/>
</dbReference>
<dbReference type="PANTHER" id="PTHR10869:SF246">
    <property type="entry name" value="TRANSMEMBRANE PROLYL 4-HYDROXYLASE"/>
    <property type="match status" value="1"/>
</dbReference>
<evidence type="ECO:0000256" key="7">
    <source>
        <dbReference type="ARBA" id="ARBA00023004"/>
    </source>
</evidence>
<accession>A0A5C6TU61</accession>
<dbReference type="SUPFAM" id="SSF81901">
    <property type="entry name" value="HCP-like"/>
    <property type="match status" value="1"/>
</dbReference>
<evidence type="ECO:0000256" key="2">
    <source>
        <dbReference type="ARBA" id="ARBA00022723"/>
    </source>
</evidence>
<dbReference type="AlphaFoldDB" id="A0A5C6TU61"/>
<keyword evidence="6" id="KW-0560">Oxidoreductase</keyword>
<dbReference type="SMART" id="SM00702">
    <property type="entry name" value="P4Hc"/>
    <property type="match status" value="1"/>
</dbReference>
<evidence type="ECO:0000313" key="10">
    <source>
        <dbReference type="EMBL" id="TXC63922.1"/>
    </source>
</evidence>
<comment type="cofactor">
    <cofactor evidence="1">
        <name>L-ascorbate</name>
        <dbReference type="ChEBI" id="CHEBI:38290"/>
    </cofactor>
</comment>
<keyword evidence="7" id="KW-0408">Iron</keyword>
<dbReference type="InterPro" id="IPR044862">
    <property type="entry name" value="Pro_4_hyd_alph_FE2OG_OXY"/>
</dbReference>
<organism evidence="10 11">
    <name type="scientific">Allosphingosinicella ginsenosidimutans</name>
    <dbReference type="NCBI Taxonomy" id="1176539"/>
    <lineage>
        <taxon>Bacteria</taxon>
        <taxon>Pseudomonadati</taxon>
        <taxon>Pseudomonadota</taxon>
        <taxon>Alphaproteobacteria</taxon>
        <taxon>Sphingomonadales</taxon>
        <taxon>Sphingomonadaceae</taxon>
        <taxon>Allosphingosinicella</taxon>
    </lineage>
</organism>
<evidence type="ECO:0000313" key="11">
    <source>
        <dbReference type="Proteomes" id="UP000321249"/>
    </source>
</evidence>
<dbReference type="GO" id="GO:0004656">
    <property type="term" value="F:procollagen-proline 4-dioxygenase activity"/>
    <property type="evidence" value="ECO:0007669"/>
    <property type="project" value="TreeGrafter"/>
</dbReference>
<dbReference type="PANTHER" id="PTHR10869">
    <property type="entry name" value="PROLYL 4-HYDROXYLASE ALPHA SUBUNIT"/>
    <property type="match status" value="1"/>
</dbReference>
<keyword evidence="3" id="KW-0256">Endoplasmic reticulum</keyword>
<evidence type="ECO:0000259" key="9">
    <source>
        <dbReference type="PROSITE" id="PS51471"/>
    </source>
</evidence>
<dbReference type="Pfam" id="PF13640">
    <property type="entry name" value="2OG-FeII_Oxy_3"/>
    <property type="match status" value="1"/>
</dbReference>
<dbReference type="GO" id="GO:0005506">
    <property type="term" value="F:iron ion binding"/>
    <property type="evidence" value="ECO:0007669"/>
    <property type="project" value="InterPro"/>
</dbReference>
<dbReference type="OrthoDB" id="269774at2"/>
<evidence type="ECO:0000256" key="3">
    <source>
        <dbReference type="ARBA" id="ARBA00022824"/>
    </source>
</evidence>
<sequence length="329" mass="35111">MPSPAVTRAHALAAEGRHRDAFAALAEASGAGDSDALRQLADWRIQGGIVRRDLGEARALLQRAAAAGNDDAALLHAFFAANGVGGPSDWPGALESLRELAPRIAQARAQLDALADFALDEAGGPMTTPQLERLSESPSVAVARGLLGAAECAYLVSRATPMMAPSLVVDPATGRMGPHPIRTCDFASFGVYYEDFVVGAINRRIAALSGTDHAHGEPLQVLRYFPGGEYRPHMDALPATDNQRIVTVLVYLDEDYEGGETDFPELGLRFRGRPGDALMFANVDAEGRADPRARHAGLPVRSGTKLVASRWIRRTRFAYPPPTPILADS</sequence>
<keyword evidence="4" id="KW-0847">Vitamin C</keyword>
<keyword evidence="2" id="KW-0479">Metal-binding</keyword>
<keyword evidence="8" id="KW-0325">Glycoprotein</keyword>
<dbReference type="RefSeq" id="WP_147043328.1">
    <property type="nucleotide sequence ID" value="NZ_BAABIR010000001.1"/>
</dbReference>
<dbReference type="GO" id="GO:0031418">
    <property type="term" value="F:L-ascorbic acid binding"/>
    <property type="evidence" value="ECO:0007669"/>
    <property type="project" value="UniProtKB-KW"/>
</dbReference>
<keyword evidence="5" id="KW-0223">Dioxygenase</keyword>
<dbReference type="Gene3D" id="1.25.40.10">
    <property type="entry name" value="Tetratricopeptide repeat domain"/>
    <property type="match status" value="1"/>
</dbReference>
<evidence type="ECO:0000256" key="5">
    <source>
        <dbReference type="ARBA" id="ARBA00022964"/>
    </source>
</evidence>
<evidence type="ECO:0000256" key="6">
    <source>
        <dbReference type="ARBA" id="ARBA00023002"/>
    </source>
</evidence>
<dbReference type="InterPro" id="IPR006620">
    <property type="entry name" value="Pro_4_hyd_alph"/>
</dbReference>
<dbReference type="InterPro" id="IPR011990">
    <property type="entry name" value="TPR-like_helical_dom_sf"/>
</dbReference>
<evidence type="ECO:0000256" key="4">
    <source>
        <dbReference type="ARBA" id="ARBA00022896"/>
    </source>
</evidence>
<dbReference type="InterPro" id="IPR005123">
    <property type="entry name" value="Oxoglu/Fe-dep_dioxygenase_dom"/>
</dbReference>